<dbReference type="InterPro" id="IPR017451">
    <property type="entry name" value="F-box-assoc_interact_dom"/>
</dbReference>
<proteinExistence type="predicted"/>
<dbReference type="InterPro" id="IPR013187">
    <property type="entry name" value="F-box-assoc_dom_typ3"/>
</dbReference>
<dbReference type="PANTHER" id="PTHR31672">
    <property type="entry name" value="BNACNNG10540D PROTEIN"/>
    <property type="match status" value="1"/>
</dbReference>
<accession>A0A9R0IEU0</accession>
<gene>
    <name evidence="3" type="primary">LOC110787541</name>
</gene>
<dbReference type="OrthoDB" id="591557at2759"/>
<dbReference type="SUPFAM" id="SSF81383">
    <property type="entry name" value="F-box domain"/>
    <property type="match status" value="2"/>
</dbReference>
<evidence type="ECO:0000313" key="2">
    <source>
        <dbReference type="Proteomes" id="UP000813463"/>
    </source>
</evidence>
<protein>
    <submittedName>
        <fullName evidence="3">F-box protein CPR1</fullName>
    </submittedName>
</protein>
<dbReference type="CDD" id="cd09917">
    <property type="entry name" value="F-box_SF"/>
    <property type="match status" value="1"/>
</dbReference>
<dbReference type="InterPro" id="IPR050796">
    <property type="entry name" value="SCF_F-box_component"/>
</dbReference>
<reference evidence="3" key="2">
    <citation type="submission" date="2025-08" db="UniProtKB">
        <authorList>
            <consortium name="RefSeq"/>
        </authorList>
    </citation>
    <scope>IDENTIFICATION</scope>
    <source>
        <tissue evidence="3">Leaf</tissue>
    </source>
</reference>
<dbReference type="InterPro" id="IPR036047">
    <property type="entry name" value="F-box-like_dom_sf"/>
</dbReference>
<dbReference type="CDD" id="cd22157">
    <property type="entry name" value="F-box_AtFBW1-like"/>
    <property type="match status" value="1"/>
</dbReference>
<dbReference type="Pfam" id="PF00646">
    <property type="entry name" value="F-box"/>
    <property type="match status" value="1"/>
</dbReference>
<name>A0A9R0IEU0_SPIOL</name>
<evidence type="ECO:0000259" key="1">
    <source>
        <dbReference type="PROSITE" id="PS50181"/>
    </source>
</evidence>
<feature type="domain" description="F-box" evidence="1">
    <location>
        <begin position="401"/>
        <end position="447"/>
    </location>
</feature>
<dbReference type="PANTHER" id="PTHR31672:SF13">
    <property type="entry name" value="F-BOX PROTEIN CPR30-LIKE"/>
    <property type="match status" value="1"/>
</dbReference>
<dbReference type="Gene3D" id="1.20.1280.50">
    <property type="match status" value="2"/>
</dbReference>
<dbReference type="Pfam" id="PF07734">
    <property type="entry name" value="FBA_1"/>
    <property type="match status" value="1"/>
</dbReference>
<dbReference type="Pfam" id="PF08268">
    <property type="entry name" value="FBA_3"/>
    <property type="match status" value="1"/>
</dbReference>
<evidence type="ECO:0000313" key="3">
    <source>
        <dbReference type="RefSeq" id="XP_021847867.1"/>
    </source>
</evidence>
<dbReference type="AlphaFoldDB" id="A0A9R0IEU0"/>
<reference evidence="2" key="1">
    <citation type="journal article" date="2021" name="Nat. Commun.">
        <title>Genomic analyses provide insights into spinach domestication and the genetic basis of agronomic traits.</title>
        <authorList>
            <person name="Cai X."/>
            <person name="Sun X."/>
            <person name="Xu C."/>
            <person name="Sun H."/>
            <person name="Wang X."/>
            <person name="Ge C."/>
            <person name="Zhang Z."/>
            <person name="Wang Q."/>
            <person name="Fei Z."/>
            <person name="Jiao C."/>
            <person name="Wang Q."/>
        </authorList>
    </citation>
    <scope>NUCLEOTIDE SEQUENCE [LARGE SCALE GENOMIC DNA]</scope>
    <source>
        <strain evidence="2">cv. Varoflay</strain>
    </source>
</reference>
<keyword evidence="2" id="KW-1185">Reference proteome</keyword>
<sequence>MLRAKMAELPTHLITEILSKLPVKSLLRFRSVAKSWRTLIDGKYFINLHLKNALQNPTHHTLIIKDCFLQDGIIMTNEEPFLYTVDYPALKRATLMYHPFDIASFEVEIVGSCHGLICLADGEVTVIFNPTTRKHRVLPVSDVDIPGYAGKLPKTARIPYGFGYDHVNDDYKLVRIVEFFVKNSNIHFSEVKVYSLKSNSWRKVRDFPSEYYIGIGLCWASYLNGCLHWVAVKKSPEKPQFIISFDIGREVFKVVPQPKYDKVTSDMFVNLGVLDGCLRVMALYGRVRTDVWIMKEYGVEKSWTKLFSVTQRESLGLPVAYLKKSDSEEVLFEQDFKKLVWFDVKSKRAKTVKTRGLPWSFDSLVLVESLVSLEIHKKKKKPKKKRNDSVTRPEELQRELSSLLASLPEKVLCHIFSQLPVKTLLRVQLVCKTWYNLINGSDFIKMHLEVFRNCNSGSSLIVKGDRWLSVNAQLLDKAIDINHPLLCSDEYTDIVGSCNGLICLCNDQNFALWNPYTGKHEKIPSPGFHLEHASNVFHCLTHGFGYDPTADDYKVVSILQQHNRLKGGTMDIEVQVYSSKTKSRKQIQQFSYFVCYPCYGVFTSGALHWVARQNPDLYSSSNLVIAFDLGVEKCRVVTQPNYVDTDFHMSLGLLGGSLCFLCHYPKESFDLWVMTDYQTESWTKLVSISQPNVISCFEYMKPLAYSEDGSQVLFEQDNGKLLWYNLRKKAVTYVKVPALPKAFDTVMCSSSLVPIGNCTRNYQVIQEQPPKGCQISKNNKERRDLDGFLSKGFKLKL</sequence>
<dbReference type="KEGG" id="soe:110787541"/>
<feature type="domain" description="F-box" evidence="1">
    <location>
        <begin position="3"/>
        <end position="48"/>
    </location>
</feature>
<dbReference type="InterPro" id="IPR006527">
    <property type="entry name" value="F-box-assoc_dom_typ1"/>
</dbReference>
<dbReference type="NCBIfam" id="TIGR01640">
    <property type="entry name" value="F_box_assoc_1"/>
    <property type="match status" value="2"/>
</dbReference>
<organism evidence="2 3">
    <name type="scientific">Spinacia oleracea</name>
    <name type="common">Spinach</name>
    <dbReference type="NCBI Taxonomy" id="3562"/>
    <lineage>
        <taxon>Eukaryota</taxon>
        <taxon>Viridiplantae</taxon>
        <taxon>Streptophyta</taxon>
        <taxon>Embryophyta</taxon>
        <taxon>Tracheophyta</taxon>
        <taxon>Spermatophyta</taxon>
        <taxon>Magnoliopsida</taxon>
        <taxon>eudicotyledons</taxon>
        <taxon>Gunneridae</taxon>
        <taxon>Pentapetalae</taxon>
        <taxon>Caryophyllales</taxon>
        <taxon>Chenopodiaceae</taxon>
        <taxon>Chenopodioideae</taxon>
        <taxon>Anserineae</taxon>
        <taxon>Spinacia</taxon>
    </lineage>
</organism>
<dbReference type="PROSITE" id="PS50181">
    <property type="entry name" value="FBOX"/>
    <property type="match status" value="2"/>
</dbReference>
<dbReference type="Proteomes" id="UP000813463">
    <property type="component" value="Chromosome 6"/>
</dbReference>
<dbReference type="SMART" id="SM00256">
    <property type="entry name" value="FBOX"/>
    <property type="match status" value="2"/>
</dbReference>
<dbReference type="Pfam" id="PF12937">
    <property type="entry name" value="F-box-like"/>
    <property type="match status" value="1"/>
</dbReference>
<dbReference type="RefSeq" id="XP_021847867.1">
    <property type="nucleotide sequence ID" value="XM_021992175.2"/>
</dbReference>
<dbReference type="GeneID" id="110787541"/>
<dbReference type="InterPro" id="IPR001810">
    <property type="entry name" value="F-box_dom"/>
</dbReference>